<gene>
    <name evidence="3" type="ORF">GCM10018772_62340</name>
</gene>
<dbReference type="Proteomes" id="UP000630718">
    <property type="component" value="Unassembled WGS sequence"/>
</dbReference>
<evidence type="ECO:0000256" key="1">
    <source>
        <dbReference type="SAM" id="MobiDB-lite"/>
    </source>
</evidence>
<protein>
    <recommendedName>
        <fullName evidence="2">FAD-binding domain-containing protein</fullName>
    </recommendedName>
</protein>
<name>A0A919E9W1_9ACTN</name>
<sequence>MTDAKHAVVMGAGLAGMLAARVLAPHVDRVTVVDRDTMPDGPYLRKGLPQARHAHLLMSGGARTIDALLPGTTDRLLAAGGHRIGLPADVVSLTAYGWQQRFQGAQFMITCSRELLDWTVREAVLRDSRITLRDGVEVVGPRVAGGRVTGVVVRPRDGSAGPVELAADFVVDCTGRGSPAKKWLAELGLPPVREETVDSGLRYSSRVFRAPAGAERDFPVVSVYPDHRSGRPGQSAVLVPIEDGRWIVTVSGTRGAEPPNGEEGFAAFAEAVRHPIVGRLIAGAEPVTEVQGSRSTHNRRLHYEQVAGWPEGFAVMGDALAAFNPVYGHGMSCAAQAAGALEGELRRLGGLGPQLGKRVQRAVSAVVDDPWILATTQDLGYPGCRSEVTDARLADPSDAGRRFADLVSTAALSEPAVAAATMEVTTLSAPLTRLRSPEVLAAVQRLAARPAGTPASAEPPLRAHETALLTA</sequence>
<comment type="caution">
    <text evidence="3">The sequence shown here is derived from an EMBL/GenBank/DDBJ whole genome shotgun (WGS) entry which is preliminary data.</text>
</comment>
<dbReference type="InterPro" id="IPR036188">
    <property type="entry name" value="FAD/NAD-bd_sf"/>
</dbReference>
<dbReference type="SUPFAM" id="SSF51905">
    <property type="entry name" value="FAD/NAD(P)-binding domain"/>
    <property type="match status" value="1"/>
</dbReference>
<accession>A0A919E9W1</accession>
<dbReference type="Pfam" id="PF01494">
    <property type="entry name" value="FAD_binding_3"/>
    <property type="match status" value="1"/>
</dbReference>
<reference evidence="3" key="2">
    <citation type="submission" date="2020-09" db="EMBL/GenBank/DDBJ databases">
        <authorList>
            <person name="Sun Q."/>
            <person name="Ohkuma M."/>
        </authorList>
    </citation>
    <scope>NUCLEOTIDE SEQUENCE</scope>
    <source>
        <strain evidence="3">JCM 4477</strain>
    </source>
</reference>
<dbReference type="AlphaFoldDB" id="A0A919E9W1"/>
<dbReference type="InterPro" id="IPR002938">
    <property type="entry name" value="FAD-bd"/>
</dbReference>
<feature type="region of interest" description="Disordered" evidence="1">
    <location>
        <begin position="449"/>
        <end position="471"/>
    </location>
</feature>
<organism evidence="3 4">
    <name type="scientific">Streptomyces fumanus</name>
    <dbReference type="NCBI Taxonomy" id="67302"/>
    <lineage>
        <taxon>Bacteria</taxon>
        <taxon>Bacillati</taxon>
        <taxon>Actinomycetota</taxon>
        <taxon>Actinomycetes</taxon>
        <taxon>Kitasatosporales</taxon>
        <taxon>Streptomycetaceae</taxon>
        <taxon>Streptomyces</taxon>
    </lineage>
</organism>
<evidence type="ECO:0000259" key="2">
    <source>
        <dbReference type="Pfam" id="PF01494"/>
    </source>
</evidence>
<dbReference type="GO" id="GO:0071949">
    <property type="term" value="F:FAD binding"/>
    <property type="evidence" value="ECO:0007669"/>
    <property type="project" value="InterPro"/>
</dbReference>
<dbReference type="EMBL" id="BNBI01000017">
    <property type="protein sequence ID" value="GHF28191.1"/>
    <property type="molecule type" value="Genomic_DNA"/>
</dbReference>
<proteinExistence type="predicted"/>
<evidence type="ECO:0000313" key="4">
    <source>
        <dbReference type="Proteomes" id="UP000630718"/>
    </source>
</evidence>
<dbReference type="RefSeq" id="WP_229910627.1">
    <property type="nucleotide sequence ID" value="NZ_BNBI01000017.1"/>
</dbReference>
<keyword evidence="4" id="KW-1185">Reference proteome</keyword>
<evidence type="ECO:0000313" key="3">
    <source>
        <dbReference type="EMBL" id="GHF28191.1"/>
    </source>
</evidence>
<dbReference type="PANTHER" id="PTHR43422:SF3">
    <property type="entry name" value="THIAMINE THIAZOLE SYNTHASE"/>
    <property type="match status" value="1"/>
</dbReference>
<dbReference type="PANTHER" id="PTHR43422">
    <property type="entry name" value="THIAMINE THIAZOLE SYNTHASE"/>
    <property type="match status" value="1"/>
</dbReference>
<feature type="domain" description="FAD-binding" evidence="2">
    <location>
        <begin position="7"/>
        <end position="341"/>
    </location>
</feature>
<reference evidence="3" key="1">
    <citation type="journal article" date="2014" name="Int. J. Syst. Evol. Microbiol.">
        <title>Complete genome sequence of Corynebacterium casei LMG S-19264T (=DSM 44701T), isolated from a smear-ripened cheese.</title>
        <authorList>
            <consortium name="US DOE Joint Genome Institute (JGI-PGF)"/>
            <person name="Walter F."/>
            <person name="Albersmeier A."/>
            <person name="Kalinowski J."/>
            <person name="Ruckert C."/>
        </authorList>
    </citation>
    <scope>NUCLEOTIDE SEQUENCE</scope>
    <source>
        <strain evidence="3">JCM 4477</strain>
    </source>
</reference>
<dbReference type="Gene3D" id="3.50.50.60">
    <property type="entry name" value="FAD/NAD(P)-binding domain"/>
    <property type="match status" value="1"/>
</dbReference>